<dbReference type="EMBL" id="JAVRRG010000004">
    <property type="protein sequence ID" value="KAK5101465.1"/>
    <property type="molecule type" value="Genomic_DNA"/>
</dbReference>
<dbReference type="Proteomes" id="UP001345013">
    <property type="component" value="Unassembled WGS sequence"/>
</dbReference>
<dbReference type="Gene3D" id="1.20.1290.10">
    <property type="entry name" value="AhpD-like"/>
    <property type="match status" value="1"/>
</dbReference>
<dbReference type="PANTHER" id="PTHR34846">
    <property type="entry name" value="4-CARBOXYMUCONOLACTONE DECARBOXYLASE FAMILY PROTEIN (AFU_ORTHOLOGUE AFUA_6G11590)"/>
    <property type="match status" value="1"/>
</dbReference>
<protein>
    <recommendedName>
        <fullName evidence="3">Carboxymuconolactone decarboxylase-like domain-containing protein</fullName>
    </recommendedName>
</protein>
<comment type="caution">
    <text evidence="1">The sequence shown here is derived from an EMBL/GenBank/DDBJ whole genome shotgun (WGS) entry which is preliminary data.</text>
</comment>
<evidence type="ECO:0000313" key="1">
    <source>
        <dbReference type="EMBL" id="KAK5101465.1"/>
    </source>
</evidence>
<proteinExistence type="predicted"/>
<dbReference type="InterPro" id="IPR029032">
    <property type="entry name" value="AhpD-like"/>
</dbReference>
<sequence>MSRYPPIPPSQLNPEQHAAYDDASQTAQNIFGDKFIYKNNDDAFIGPFGPLLYTPNMVDPFFKMVVEVGKCPGLPAAAKETAILATGSTFQAGYELYAHGKVAASTSLTEEQIASIKDGKKPDGLDKACQVAFDVAIELSRKQGPLSDETFARAEKTLGKEGTAALFHYVTSSPQRLLSSTFMSQE</sequence>
<evidence type="ECO:0000313" key="2">
    <source>
        <dbReference type="Proteomes" id="UP001345013"/>
    </source>
</evidence>
<keyword evidence="2" id="KW-1185">Reference proteome</keyword>
<organism evidence="1 2">
    <name type="scientific">Lithohypha guttulata</name>
    <dbReference type="NCBI Taxonomy" id="1690604"/>
    <lineage>
        <taxon>Eukaryota</taxon>
        <taxon>Fungi</taxon>
        <taxon>Dikarya</taxon>
        <taxon>Ascomycota</taxon>
        <taxon>Pezizomycotina</taxon>
        <taxon>Eurotiomycetes</taxon>
        <taxon>Chaetothyriomycetidae</taxon>
        <taxon>Chaetothyriales</taxon>
        <taxon>Trichomeriaceae</taxon>
        <taxon>Lithohypha</taxon>
    </lineage>
</organism>
<reference evidence="1 2" key="1">
    <citation type="submission" date="2023-08" db="EMBL/GenBank/DDBJ databases">
        <title>Black Yeasts Isolated from many extreme environments.</title>
        <authorList>
            <person name="Coleine C."/>
            <person name="Stajich J.E."/>
            <person name="Selbmann L."/>
        </authorList>
    </citation>
    <scope>NUCLEOTIDE SEQUENCE [LARGE SCALE GENOMIC DNA]</scope>
    <source>
        <strain evidence="1 2">CCFEE 5885</strain>
    </source>
</reference>
<gene>
    <name evidence="1" type="ORF">LTR24_000521</name>
</gene>
<evidence type="ECO:0008006" key="3">
    <source>
        <dbReference type="Google" id="ProtNLM"/>
    </source>
</evidence>
<name>A0ABR0KN34_9EURO</name>
<accession>A0ABR0KN34</accession>
<dbReference type="PANTHER" id="PTHR34846:SF11">
    <property type="entry name" value="4-CARBOXYMUCONOLACTONE DECARBOXYLASE FAMILY PROTEIN (AFU_ORTHOLOGUE AFUA_6G11590)"/>
    <property type="match status" value="1"/>
</dbReference>
<dbReference type="SUPFAM" id="SSF69118">
    <property type="entry name" value="AhpD-like"/>
    <property type="match status" value="1"/>
</dbReference>